<gene>
    <name evidence="1" type="ORF">Q5P01_015188</name>
</gene>
<organism evidence="1 2">
    <name type="scientific">Channa striata</name>
    <name type="common">Snakehead murrel</name>
    <name type="synonym">Ophicephalus striatus</name>
    <dbReference type="NCBI Taxonomy" id="64152"/>
    <lineage>
        <taxon>Eukaryota</taxon>
        <taxon>Metazoa</taxon>
        <taxon>Chordata</taxon>
        <taxon>Craniata</taxon>
        <taxon>Vertebrata</taxon>
        <taxon>Euteleostomi</taxon>
        <taxon>Actinopterygii</taxon>
        <taxon>Neopterygii</taxon>
        <taxon>Teleostei</taxon>
        <taxon>Neoteleostei</taxon>
        <taxon>Acanthomorphata</taxon>
        <taxon>Anabantaria</taxon>
        <taxon>Anabantiformes</taxon>
        <taxon>Channoidei</taxon>
        <taxon>Channidae</taxon>
        <taxon>Channa</taxon>
    </lineage>
</organism>
<protein>
    <submittedName>
        <fullName evidence="1">Uncharacterized protein</fullName>
    </submittedName>
</protein>
<evidence type="ECO:0000313" key="1">
    <source>
        <dbReference type="EMBL" id="KAK2837976.1"/>
    </source>
</evidence>
<proteinExistence type="predicted"/>
<name>A0AA88MGV0_CHASR</name>
<comment type="caution">
    <text evidence="1">The sequence shown here is derived from an EMBL/GenBank/DDBJ whole genome shotgun (WGS) entry which is preliminary data.</text>
</comment>
<accession>A0AA88MGV0</accession>
<reference evidence="1" key="1">
    <citation type="submission" date="2023-07" db="EMBL/GenBank/DDBJ databases">
        <title>Chromosome-level Genome Assembly of Striped Snakehead (Channa striata).</title>
        <authorList>
            <person name="Liu H."/>
        </authorList>
    </citation>
    <scope>NUCLEOTIDE SEQUENCE</scope>
    <source>
        <strain evidence="1">Gz</strain>
        <tissue evidence="1">Muscle</tissue>
    </source>
</reference>
<keyword evidence="2" id="KW-1185">Reference proteome</keyword>
<sequence>MRSGTRCSSSWFEKFHHLSLMYGSAKAPLRWHETNNTQLPGWLQPIYLQDELRRIEIRAKQKETERMRVREHLVLQMWKDGGRGR</sequence>
<dbReference type="Proteomes" id="UP001187415">
    <property type="component" value="Unassembled WGS sequence"/>
</dbReference>
<dbReference type="AlphaFoldDB" id="A0AA88MGV0"/>
<evidence type="ECO:0000313" key="2">
    <source>
        <dbReference type="Proteomes" id="UP001187415"/>
    </source>
</evidence>
<dbReference type="EMBL" id="JAUPFM010000011">
    <property type="protein sequence ID" value="KAK2837976.1"/>
    <property type="molecule type" value="Genomic_DNA"/>
</dbReference>